<keyword evidence="3" id="KW-1185">Reference proteome</keyword>
<feature type="compositionally biased region" description="Acidic residues" evidence="1">
    <location>
        <begin position="72"/>
        <end position="88"/>
    </location>
</feature>
<feature type="compositionally biased region" description="Low complexity" evidence="1">
    <location>
        <begin position="27"/>
        <end position="48"/>
    </location>
</feature>
<dbReference type="EMBL" id="SRLO01006458">
    <property type="protein sequence ID" value="TNN28775.1"/>
    <property type="molecule type" value="Genomic_DNA"/>
</dbReference>
<reference evidence="2 3" key="1">
    <citation type="submission" date="2019-03" db="EMBL/GenBank/DDBJ databases">
        <title>First draft genome of Liparis tanakae, snailfish: a comprehensive survey of snailfish specific genes.</title>
        <authorList>
            <person name="Kim W."/>
            <person name="Song I."/>
            <person name="Jeong J.-H."/>
            <person name="Kim D."/>
            <person name="Kim S."/>
            <person name="Ryu S."/>
            <person name="Song J.Y."/>
            <person name="Lee S.K."/>
        </authorList>
    </citation>
    <scope>NUCLEOTIDE SEQUENCE [LARGE SCALE GENOMIC DNA]</scope>
    <source>
        <tissue evidence="2">Muscle</tissue>
    </source>
</reference>
<feature type="compositionally biased region" description="Gly residues" evidence="1">
    <location>
        <begin position="155"/>
        <end position="165"/>
    </location>
</feature>
<gene>
    <name evidence="2" type="ORF">EYF80_061077</name>
</gene>
<feature type="compositionally biased region" description="Gly residues" evidence="1">
    <location>
        <begin position="216"/>
        <end position="225"/>
    </location>
</feature>
<evidence type="ECO:0000313" key="3">
    <source>
        <dbReference type="Proteomes" id="UP000314294"/>
    </source>
</evidence>
<name>A0A4Z2EJ46_9TELE</name>
<dbReference type="Proteomes" id="UP000314294">
    <property type="component" value="Unassembled WGS sequence"/>
</dbReference>
<evidence type="ECO:0000256" key="1">
    <source>
        <dbReference type="SAM" id="MobiDB-lite"/>
    </source>
</evidence>
<accession>A0A4Z2EJ46</accession>
<feature type="region of interest" description="Disordered" evidence="1">
    <location>
        <begin position="145"/>
        <end position="165"/>
    </location>
</feature>
<feature type="compositionally biased region" description="Polar residues" evidence="1">
    <location>
        <begin position="12"/>
        <end position="25"/>
    </location>
</feature>
<dbReference type="AlphaFoldDB" id="A0A4Z2EJ46"/>
<evidence type="ECO:0000313" key="2">
    <source>
        <dbReference type="EMBL" id="TNN28775.1"/>
    </source>
</evidence>
<organism evidence="2 3">
    <name type="scientific">Liparis tanakae</name>
    <name type="common">Tanaka's snailfish</name>
    <dbReference type="NCBI Taxonomy" id="230148"/>
    <lineage>
        <taxon>Eukaryota</taxon>
        <taxon>Metazoa</taxon>
        <taxon>Chordata</taxon>
        <taxon>Craniata</taxon>
        <taxon>Vertebrata</taxon>
        <taxon>Euteleostomi</taxon>
        <taxon>Actinopterygii</taxon>
        <taxon>Neopterygii</taxon>
        <taxon>Teleostei</taxon>
        <taxon>Neoteleostei</taxon>
        <taxon>Acanthomorphata</taxon>
        <taxon>Eupercaria</taxon>
        <taxon>Perciformes</taxon>
        <taxon>Cottioidei</taxon>
        <taxon>Cottales</taxon>
        <taxon>Liparidae</taxon>
        <taxon>Liparis</taxon>
    </lineage>
</organism>
<feature type="region of interest" description="Disordered" evidence="1">
    <location>
        <begin position="188"/>
        <end position="225"/>
    </location>
</feature>
<sequence>MPRWKRMWACSTPENGNTWSQNRQGNAPGAPAAPRAPGRRPPGSSGPATGESDRGVWASPGDSPSSCPPFPAEEEEDEEEEEEEEEEEGVLKGVGGGGLGPTPPRDACWELWRGGGVRAEAQAHLIGRRARHLEDLLDVGELRDPGAARRPGFDPRGGGAGRGGAALGVQQEAGLEGLQRQQAHGVPLGEALQGGGGATGRQPAQPQAQAPPPGQVGRGGLLGQAGGRRLHVDHLDAVQVRLVDVVV</sequence>
<feature type="region of interest" description="Disordered" evidence="1">
    <location>
        <begin position="1"/>
        <end position="106"/>
    </location>
</feature>
<protein>
    <submittedName>
        <fullName evidence="2">Uncharacterized protein</fullName>
    </submittedName>
</protein>
<proteinExistence type="predicted"/>
<comment type="caution">
    <text evidence="2">The sequence shown here is derived from an EMBL/GenBank/DDBJ whole genome shotgun (WGS) entry which is preliminary data.</text>
</comment>